<evidence type="ECO:0000313" key="9">
    <source>
        <dbReference type="Proteomes" id="UP000245629"/>
    </source>
</evidence>
<dbReference type="EMBL" id="CP029353">
    <property type="protein sequence ID" value="AWK85952.1"/>
    <property type="molecule type" value="Genomic_DNA"/>
</dbReference>
<keyword evidence="4" id="KW-0175">Coiled coil</keyword>
<evidence type="ECO:0000256" key="5">
    <source>
        <dbReference type="SAM" id="Phobius"/>
    </source>
</evidence>
<name>A0A2S2CN88_9PROT</name>
<evidence type="ECO:0000313" key="8">
    <source>
        <dbReference type="EMBL" id="AWK85952.1"/>
    </source>
</evidence>
<keyword evidence="5" id="KW-0472">Membrane</keyword>
<dbReference type="PANTHER" id="PTHR32089">
    <property type="entry name" value="METHYL-ACCEPTING CHEMOTAXIS PROTEIN MCPB"/>
    <property type="match status" value="1"/>
</dbReference>
<evidence type="ECO:0000256" key="2">
    <source>
        <dbReference type="ARBA" id="ARBA00029447"/>
    </source>
</evidence>
<dbReference type="GO" id="GO:0016020">
    <property type="term" value="C:membrane"/>
    <property type="evidence" value="ECO:0007669"/>
    <property type="project" value="InterPro"/>
</dbReference>
<feature type="coiled-coil region" evidence="4">
    <location>
        <begin position="192"/>
        <end position="219"/>
    </location>
</feature>
<dbReference type="Gene3D" id="1.10.8.500">
    <property type="entry name" value="HAMP domain in histidine kinase"/>
    <property type="match status" value="1"/>
</dbReference>
<proteinExistence type="inferred from homology"/>
<sequence length="496" mass="52067">MDSRGIYMARDAKEAEKYAPALLANLAAMERLMQEWTAITPAAERPRLQEITVKVREFIAFRTELVRLARTVATADARAYGDNDANRANRQALNVRLQTQAAADNAGIARLSAELEAFQAVMKRLLIAVPAVGIPLAILLASVLAIRMMVNPIRRMTAAMQELSAGRLEAAVPDAASGDEIGAMAHALCVFRDAMRRSLDLAQEQRRTAEERLARSQAIVALADRFEREAGGALRAVRTSAERMRSTASGMTATAQDTSARAEDVARASEQALANVQAVAAATGELSASIGEIGRQVATSTEITRHAVGEARRADRQVHGLTAAAETIGEVVELIASIAGQTNLLALNATIEAARAGEAGRGFAVVANEVKSLATQTAKATEEISTQIAGIQRVSTETAAAIRSIGEVIHRIDGIATAIASAIRQQEAATGAIDCNIQQAAQGTERVSATIGGVNAAARQTDAAAREVLDAASSLSAQADALRGLVHGFLDGVKAA</sequence>
<dbReference type="SMART" id="SM00304">
    <property type="entry name" value="HAMP"/>
    <property type="match status" value="1"/>
</dbReference>
<dbReference type="SMART" id="SM00283">
    <property type="entry name" value="MA"/>
    <property type="match status" value="1"/>
</dbReference>
<reference evidence="9" key="1">
    <citation type="submission" date="2018-05" db="EMBL/GenBank/DDBJ databases">
        <title>Azospirillum thermophila sp. nov., a novel isolated from hot spring.</title>
        <authorList>
            <person name="Zhao Z."/>
        </authorList>
    </citation>
    <scope>NUCLEOTIDE SEQUENCE [LARGE SCALE GENOMIC DNA]</scope>
    <source>
        <strain evidence="9">CFH 70021</strain>
    </source>
</reference>
<dbReference type="Gene3D" id="1.10.287.950">
    <property type="entry name" value="Methyl-accepting chemotaxis protein"/>
    <property type="match status" value="1"/>
</dbReference>
<dbReference type="InterPro" id="IPR003660">
    <property type="entry name" value="HAMP_dom"/>
</dbReference>
<evidence type="ECO:0000259" key="7">
    <source>
        <dbReference type="PROSITE" id="PS50885"/>
    </source>
</evidence>
<dbReference type="PROSITE" id="PS50111">
    <property type="entry name" value="CHEMOTAXIS_TRANSDUC_2"/>
    <property type="match status" value="1"/>
</dbReference>
<feature type="transmembrane region" description="Helical" evidence="5">
    <location>
        <begin position="125"/>
        <end position="150"/>
    </location>
</feature>
<comment type="similarity">
    <text evidence="2">Belongs to the methyl-accepting chemotaxis (MCP) protein family.</text>
</comment>
<dbReference type="KEGG" id="azz:DEW08_06485"/>
<dbReference type="RefSeq" id="WP_109325506.1">
    <property type="nucleotide sequence ID" value="NZ_CP029353.1"/>
</dbReference>
<evidence type="ECO:0000256" key="3">
    <source>
        <dbReference type="PROSITE-ProRule" id="PRU00284"/>
    </source>
</evidence>
<evidence type="ECO:0000256" key="4">
    <source>
        <dbReference type="SAM" id="Coils"/>
    </source>
</evidence>
<gene>
    <name evidence="8" type="ORF">DEW08_06485</name>
</gene>
<protein>
    <submittedName>
        <fullName evidence="8">Methyl-accepting chemotaxis protein</fullName>
    </submittedName>
</protein>
<evidence type="ECO:0000259" key="6">
    <source>
        <dbReference type="PROSITE" id="PS50111"/>
    </source>
</evidence>
<dbReference type="AlphaFoldDB" id="A0A2S2CN88"/>
<dbReference type="SUPFAM" id="SSF58104">
    <property type="entry name" value="Methyl-accepting chemotaxis protein (MCP) signaling domain"/>
    <property type="match status" value="1"/>
</dbReference>
<dbReference type="InterPro" id="IPR004089">
    <property type="entry name" value="MCPsignal_dom"/>
</dbReference>
<evidence type="ECO:0000256" key="1">
    <source>
        <dbReference type="ARBA" id="ARBA00023224"/>
    </source>
</evidence>
<dbReference type="OrthoDB" id="3378718at2"/>
<dbReference type="GO" id="GO:0007165">
    <property type="term" value="P:signal transduction"/>
    <property type="evidence" value="ECO:0007669"/>
    <property type="project" value="UniProtKB-KW"/>
</dbReference>
<accession>A0A2S2CN88</accession>
<feature type="domain" description="HAMP" evidence="7">
    <location>
        <begin position="147"/>
        <end position="200"/>
    </location>
</feature>
<dbReference type="PANTHER" id="PTHR32089:SF112">
    <property type="entry name" value="LYSOZYME-LIKE PROTEIN-RELATED"/>
    <property type="match status" value="1"/>
</dbReference>
<keyword evidence="1 3" id="KW-0807">Transducer</keyword>
<dbReference type="Proteomes" id="UP000245629">
    <property type="component" value="Chromosome 2"/>
</dbReference>
<dbReference type="PROSITE" id="PS50885">
    <property type="entry name" value="HAMP"/>
    <property type="match status" value="1"/>
</dbReference>
<keyword evidence="9" id="KW-1185">Reference proteome</keyword>
<organism evidence="8 9">
    <name type="scientific">Azospirillum thermophilum</name>
    <dbReference type="NCBI Taxonomy" id="2202148"/>
    <lineage>
        <taxon>Bacteria</taxon>
        <taxon>Pseudomonadati</taxon>
        <taxon>Pseudomonadota</taxon>
        <taxon>Alphaproteobacteria</taxon>
        <taxon>Rhodospirillales</taxon>
        <taxon>Azospirillaceae</taxon>
        <taxon>Azospirillum</taxon>
    </lineage>
</organism>
<dbReference type="CDD" id="cd06225">
    <property type="entry name" value="HAMP"/>
    <property type="match status" value="1"/>
</dbReference>
<dbReference type="Pfam" id="PF00672">
    <property type="entry name" value="HAMP"/>
    <property type="match status" value="1"/>
</dbReference>
<keyword evidence="5" id="KW-0812">Transmembrane</keyword>
<dbReference type="Pfam" id="PF00015">
    <property type="entry name" value="MCPsignal"/>
    <property type="match status" value="1"/>
</dbReference>
<feature type="domain" description="Methyl-accepting transducer" evidence="6">
    <location>
        <begin position="240"/>
        <end position="476"/>
    </location>
</feature>
<keyword evidence="5" id="KW-1133">Transmembrane helix</keyword>